<accession>A0ACC1IE31</accession>
<name>A0ACC1IE31_9FUNG</name>
<keyword evidence="2" id="KW-1185">Reference proteome</keyword>
<gene>
    <name evidence="1" type="ORF">LPJ66_007125</name>
</gene>
<proteinExistence type="predicted"/>
<dbReference type="Proteomes" id="UP001150581">
    <property type="component" value="Unassembled WGS sequence"/>
</dbReference>
<protein>
    <submittedName>
        <fullName evidence="1">Uncharacterized protein</fullName>
    </submittedName>
</protein>
<evidence type="ECO:0000313" key="2">
    <source>
        <dbReference type="Proteomes" id="UP001150581"/>
    </source>
</evidence>
<evidence type="ECO:0000313" key="1">
    <source>
        <dbReference type="EMBL" id="KAJ1891078.1"/>
    </source>
</evidence>
<dbReference type="EMBL" id="JANBPG010001224">
    <property type="protein sequence ID" value="KAJ1891078.1"/>
    <property type="molecule type" value="Genomic_DNA"/>
</dbReference>
<comment type="caution">
    <text evidence="1">The sequence shown here is derived from an EMBL/GenBank/DDBJ whole genome shotgun (WGS) entry which is preliminary data.</text>
</comment>
<reference evidence="1" key="1">
    <citation type="submission" date="2022-07" db="EMBL/GenBank/DDBJ databases">
        <title>Phylogenomic reconstructions and comparative analyses of Kickxellomycotina fungi.</title>
        <authorList>
            <person name="Reynolds N.K."/>
            <person name="Stajich J.E."/>
            <person name="Barry K."/>
            <person name="Grigoriev I.V."/>
            <person name="Crous P."/>
            <person name="Smith M.E."/>
        </authorList>
    </citation>
    <scope>NUCLEOTIDE SEQUENCE</scope>
    <source>
        <strain evidence="1">Benny 63K</strain>
    </source>
</reference>
<organism evidence="1 2">
    <name type="scientific">Kickxella alabastrina</name>
    <dbReference type="NCBI Taxonomy" id="61397"/>
    <lineage>
        <taxon>Eukaryota</taxon>
        <taxon>Fungi</taxon>
        <taxon>Fungi incertae sedis</taxon>
        <taxon>Zoopagomycota</taxon>
        <taxon>Kickxellomycotina</taxon>
        <taxon>Kickxellomycetes</taxon>
        <taxon>Kickxellales</taxon>
        <taxon>Kickxellaceae</taxon>
        <taxon>Kickxella</taxon>
    </lineage>
</organism>
<sequence length="194" mass="22177">MFRNVYQSGILTVFNSASTQPLQLWSSTVAKNDESSSIEIRDDDSDIAGPVLLLQSADLQSTFISCPRRESDTLGLKLPFMSISLKNIDHLFSFEIETADDRGIARRFRVGNYETEAHIGHNISRLPLRLEQGWNYLTFDINDMTARIYGTKHRETRRVTFNSSVCLRLVLFADRIVSEDQLPAELKLYGRIEE</sequence>